<comment type="caution">
    <text evidence="8">The sequence shown here is derived from an EMBL/GenBank/DDBJ whole genome shotgun (WGS) entry which is preliminary data.</text>
</comment>
<dbReference type="PANTHER" id="PTHR30629">
    <property type="entry name" value="PROPHAGE INTEGRASE"/>
    <property type="match status" value="1"/>
</dbReference>
<reference evidence="8 9" key="1">
    <citation type="submission" date="2024-03" db="EMBL/GenBank/DDBJ databases">
        <title>Community enrichment and isolation of bacterial strains for fucoidan degradation.</title>
        <authorList>
            <person name="Sichert A."/>
        </authorList>
    </citation>
    <scope>NUCLEOTIDE SEQUENCE [LARGE SCALE GENOMIC DNA]</scope>
    <source>
        <strain evidence="8 9">AS76</strain>
    </source>
</reference>
<proteinExistence type="inferred from homology"/>
<dbReference type="PANTHER" id="PTHR30629:SF6">
    <property type="entry name" value="PROPHAGE INTEGRASE INTA-RELATED"/>
    <property type="match status" value="1"/>
</dbReference>
<dbReference type="Gene3D" id="1.10.443.10">
    <property type="entry name" value="Intergrase catalytic core"/>
    <property type="match status" value="1"/>
</dbReference>
<dbReference type="InterPro" id="IPR013762">
    <property type="entry name" value="Integrase-like_cat_sf"/>
</dbReference>
<evidence type="ECO:0000256" key="4">
    <source>
        <dbReference type="ARBA" id="ARBA00023172"/>
    </source>
</evidence>
<dbReference type="Pfam" id="PF14659">
    <property type="entry name" value="Phage_int_SAM_3"/>
    <property type="match status" value="1"/>
</dbReference>
<dbReference type="EMBL" id="JBBMRA010000003">
    <property type="protein sequence ID" value="MEM5535622.1"/>
    <property type="molecule type" value="Genomic_DNA"/>
</dbReference>
<dbReference type="Gene3D" id="1.10.150.130">
    <property type="match status" value="1"/>
</dbReference>
<dbReference type="InterPro" id="IPR044068">
    <property type="entry name" value="CB"/>
</dbReference>
<comment type="similarity">
    <text evidence="1">Belongs to the 'phage' integrase family.</text>
</comment>
<evidence type="ECO:0000313" key="8">
    <source>
        <dbReference type="EMBL" id="MEM5535622.1"/>
    </source>
</evidence>
<dbReference type="PROSITE" id="PS51900">
    <property type="entry name" value="CB"/>
    <property type="match status" value="1"/>
</dbReference>
<dbReference type="Proteomes" id="UP001449225">
    <property type="component" value="Unassembled WGS sequence"/>
</dbReference>
<evidence type="ECO:0000256" key="1">
    <source>
        <dbReference type="ARBA" id="ARBA00008857"/>
    </source>
</evidence>
<evidence type="ECO:0000256" key="5">
    <source>
        <dbReference type="PROSITE-ProRule" id="PRU01248"/>
    </source>
</evidence>
<gene>
    <name evidence="8" type="ORF">WNY58_04370</name>
</gene>
<keyword evidence="3 5" id="KW-0238">DNA-binding</keyword>
<dbReference type="InterPro" id="IPR011010">
    <property type="entry name" value="DNA_brk_join_enz"/>
</dbReference>
<keyword evidence="2" id="KW-0229">DNA integration</keyword>
<dbReference type="SUPFAM" id="SSF56349">
    <property type="entry name" value="DNA breaking-rejoining enzymes"/>
    <property type="match status" value="1"/>
</dbReference>
<dbReference type="InterPro" id="IPR010998">
    <property type="entry name" value="Integrase_recombinase_N"/>
</dbReference>
<sequence length="359" mass="41357">MDRGQTGVRPRNNSIVLDFTYKGQRCRETLRVKPTKTAIKEASRKREAILYEIAMGTFDYGKHFPTSKNALKLSKNKGSLITVEQALKDWLKRAEKRCQRSTIRDYNSAVYHHLIPAFGSLTLDEIRKPDIDDWLDTVGSLSNKRINNILGPLRQTLKDAFYDELIDANPMDRFRNLRIESREPNPFTKDEIHQILEQLEGQSKNLIQFAFGSGLRTSELIGLRWEDVDLNNNRIHVRIAIVRGIEKTTKTSSGQRSVDLQPEAKAALLDQLKHTSNAKRVFHDPKTDAPWGGDHIIRKRVWMAALKAANITYRNPYQTRHTFASMLLSTGSNPLWVAQQMGHKDWGMIRKVYGRWIQH</sequence>
<evidence type="ECO:0000313" key="9">
    <source>
        <dbReference type="Proteomes" id="UP001449225"/>
    </source>
</evidence>
<evidence type="ECO:0000259" key="7">
    <source>
        <dbReference type="PROSITE" id="PS51900"/>
    </source>
</evidence>
<accession>A0ABU9TPI7</accession>
<dbReference type="CDD" id="cd01189">
    <property type="entry name" value="INT_ICEBs1_C_like"/>
    <property type="match status" value="1"/>
</dbReference>
<dbReference type="RefSeq" id="WP_342853843.1">
    <property type="nucleotide sequence ID" value="NZ_JBBMRA010000003.1"/>
</dbReference>
<protein>
    <submittedName>
        <fullName evidence="8">DUF3596 domain-containing protein</fullName>
    </submittedName>
</protein>
<name>A0ABU9TPI7_9GAMM</name>
<feature type="domain" description="Core-binding (CB)" evidence="7">
    <location>
        <begin position="81"/>
        <end position="161"/>
    </location>
</feature>
<feature type="domain" description="Tyr recombinase" evidence="6">
    <location>
        <begin position="182"/>
        <end position="359"/>
    </location>
</feature>
<dbReference type="InterPro" id="IPR022000">
    <property type="entry name" value="Min27-like_integrase_DNA_bind"/>
</dbReference>
<dbReference type="PROSITE" id="PS51898">
    <property type="entry name" value="TYR_RECOMBINASE"/>
    <property type="match status" value="1"/>
</dbReference>
<dbReference type="Pfam" id="PF00589">
    <property type="entry name" value="Phage_integrase"/>
    <property type="match status" value="1"/>
</dbReference>
<evidence type="ECO:0000259" key="6">
    <source>
        <dbReference type="PROSITE" id="PS51898"/>
    </source>
</evidence>
<dbReference type="InterPro" id="IPR050808">
    <property type="entry name" value="Phage_Integrase"/>
</dbReference>
<dbReference type="InterPro" id="IPR002104">
    <property type="entry name" value="Integrase_catalytic"/>
</dbReference>
<evidence type="ECO:0000256" key="3">
    <source>
        <dbReference type="ARBA" id="ARBA00023125"/>
    </source>
</evidence>
<organism evidence="8 9">
    <name type="scientific">Neptuniibacter pectenicola</name>
    <dbReference type="NCBI Taxonomy" id="1806669"/>
    <lineage>
        <taxon>Bacteria</taxon>
        <taxon>Pseudomonadati</taxon>
        <taxon>Pseudomonadota</taxon>
        <taxon>Gammaproteobacteria</taxon>
        <taxon>Oceanospirillales</taxon>
        <taxon>Oceanospirillaceae</taxon>
        <taxon>Neptuniibacter</taxon>
    </lineage>
</organism>
<dbReference type="InterPro" id="IPR004107">
    <property type="entry name" value="Integrase_SAM-like_N"/>
</dbReference>
<dbReference type="Pfam" id="PF12167">
    <property type="entry name" value="Arm-DNA-bind_2"/>
    <property type="match status" value="1"/>
</dbReference>
<keyword evidence="9" id="KW-1185">Reference proteome</keyword>
<evidence type="ECO:0000256" key="2">
    <source>
        <dbReference type="ARBA" id="ARBA00022908"/>
    </source>
</evidence>
<keyword evidence="4" id="KW-0233">DNA recombination</keyword>